<dbReference type="InterPro" id="IPR036322">
    <property type="entry name" value="WD40_repeat_dom_sf"/>
</dbReference>
<dbReference type="EMBL" id="ML210146">
    <property type="protein sequence ID" value="TFK30451.1"/>
    <property type="molecule type" value="Genomic_DNA"/>
</dbReference>
<dbReference type="EC" id="3.1.1.97" evidence="6"/>
<keyword evidence="2 8" id="KW-0853">WD repeat</keyword>
<dbReference type="SMART" id="SM00320">
    <property type="entry name" value="WD40"/>
    <property type="match status" value="3"/>
</dbReference>
<comment type="catalytic activity">
    <reaction evidence="7">
        <text>diphthine methyl ester-[translation elongation factor 2] + H2O = diphthine-[translation elongation factor 2] + methanol + H(+)</text>
        <dbReference type="Rhea" id="RHEA:42656"/>
        <dbReference type="Rhea" id="RHEA-COMP:10172"/>
        <dbReference type="Rhea" id="RHEA-COMP:10173"/>
        <dbReference type="ChEBI" id="CHEBI:15377"/>
        <dbReference type="ChEBI" id="CHEBI:15378"/>
        <dbReference type="ChEBI" id="CHEBI:17790"/>
        <dbReference type="ChEBI" id="CHEBI:79005"/>
        <dbReference type="ChEBI" id="CHEBI:82696"/>
        <dbReference type="EC" id="3.1.1.97"/>
    </reaction>
</comment>
<feature type="repeat" description="WD" evidence="8">
    <location>
        <begin position="190"/>
        <end position="216"/>
    </location>
</feature>
<dbReference type="OrthoDB" id="1930760at2759"/>
<evidence type="ECO:0000313" key="9">
    <source>
        <dbReference type="EMBL" id="TFK30451.1"/>
    </source>
</evidence>
<proteinExistence type="inferred from homology"/>
<keyword evidence="3" id="KW-0677">Repeat</keyword>
<sequence length="351" mass="39579">MVCSYDTQYAADSIEFCPALGSTDVFVCGTYELVKDTPHPQGHAGPKAYRKGQCLVFRINEVEPDHIDQVQELDFPAIPDMKWCHGNHFPSPVLAIADSEGSITLLQLDQDTANLKQINSTRCEDISTLCLSLDWNNRIGTTTQPLGLAVSSSNGNISYIQVDDTGSMRIVNQWHAHDYEPWITAWDYHDPNMLFSGGDDLTMKLWDIRSGFEQPSLTNKRFDAGVTTIQSHFHIPHLVSVGSYDEKVRFFDTRNLQRPIAELDVGGGVWRVKWHPSIERQHDMVIACMHDGFKVGQYSNDSQPQIISEFREHESLAYGVDWSFSTNPWANGSTTIASCSFYDHSLRVWSA</sequence>
<comment type="pathway">
    <text evidence="1">Protein modification; peptidyl-diphthamide biosynthesis.</text>
</comment>
<dbReference type="Proteomes" id="UP000307440">
    <property type="component" value="Unassembled WGS sequence"/>
</dbReference>
<protein>
    <recommendedName>
        <fullName evidence="6">methylated diphthine methylhydrolase</fullName>
        <ecNumber evidence="6">3.1.1.97</ecNumber>
    </recommendedName>
</protein>
<dbReference type="InterPro" id="IPR019775">
    <property type="entry name" value="WD40_repeat_CS"/>
</dbReference>
<dbReference type="STRING" id="230819.A0A5C3LP05"/>
<dbReference type="AlphaFoldDB" id="A0A5C3LP05"/>
<dbReference type="PANTHER" id="PTHR46042:SF1">
    <property type="entry name" value="DIPHTHINE METHYLTRANSFERASE"/>
    <property type="match status" value="1"/>
</dbReference>
<evidence type="ECO:0000256" key="6">
    <source>
        <dbReference type="ARBA" id="ARBA00039131"/>
    </source>
</evidence>
<dbReference type="GO" id="GO:0061685">
    <property type="term" value="F:diphthine methylesterase activity"/>
    <property type="evidence" value="ECO:0007669"/>
    <property type="project" value="UniProtKB-EC"/>
</dbReference>
<dbReference type="InterPro" id="IPR052415">
    <property type="entry name" value="Diphthine_MTase"/>
</dbReference>
<dbReference type="InterPro" id="IPR001680">
    <property type="entry name" value="WD40_rpt"/>
</dbReference>
<dbReference type="GO" id="GO:0017183">
    <property type="term" value="P:protein histidyl modification to diphthamide"/>
    <property type="evidence" value="ECO:0007669"/>
    <property type="project" value="TreeGrafter"/>
</dbReference>
<evidence type="ECO:0000313" key="10">
    <source>
        <dbReference type="Proteomes" id="UP000307440"/>
    </source>
</evidence>
<evidence type="ECO:0000256" key="7">
    <source>
        <dbReference type="ARBA" id="ARBA00047551"/>
    </source>
</evidence>
<reference evidence="9 10" key="1">
    <citation type="journal article" date="2019" name="Nat. Ecol. Evol.">
        <title>Megaphylogeny resolves global patterns of mushroom evolution.</title>
        <authorList>
            <person name="Varga T."/>
            <person name="Krizsan K."/>
            <person name="Foldi C."/>
            <person name="Dima B."/>
            <person name="Sanchez-Garcia M."/>
            <person name="Sanchez-Ramirez S."/>
            <person name="Szollosi G.J."/>
            <person name="Szarkandi J.G."/>
            <person name="Papp V."/>
            <person name="Albert L."/>
            <person name="Andreopoulos W."/>
            <person name="Angelini C."/>
            <person name="Antonin V."/>
            <person name="Barry K.W."/>
            <person name="Bougher N.L."/>
            <person name="Buchanan P."/>
            <person name="Buyck B."/>
            <person name="Bense V."/>
            <person name="Catcheside P."/>
            <person name="Chovatia M."/>
            <person name="Cooper J."/>
            <person name="Damon W."/>
            <person name="Desjardin D."/>
            <person name="Finy P."/>
            <person name="Geml J."/>
            <person name="Haridas S."/>
            <person name="Hughes K."/>
            <person name="Justo A."/>
            <person name="Karasinski D."/>
            <person name="Kautmanova I."/>
            <person name="Kiss B."/>
            <person name="Kocsube S."/>
            <person name="Kotiranta H."/>
            <person name="LaButti K.M."/>
            <person name="Lechner B.E."/>
            <person name="Liimatainen K."/>
            <person name="Lipzen A."/>
            <person name="Lukacs Z."/>
            <person name="Mihaltcheva S."/>
            <person name="Morgado L.N."/>
            <person name="Niskanen T."/>
            <person name="Noordeloos M.E."/>
            <person name="Ohm R.A."/>
            <person name="Ortiz-Santana B."/>
            <person name="Ovrebo C."/>
            <person name="Racz N."/>
            <person name="Riley R."/>
            <person name="Savchenko A."/>
            <person name="Shiryaev A."/>
            <person name="Soop K."/>
            <person name="Spirin V."/>
            <person name="Szebenyi C."/>
            <person name="Tomsovsky M."/>
            <person name="Tulloss R.E."/>
            <person name="Uehling J."/>
            <person name="Grigoriev I.V."/>
            <person name="Vagvolgyi C."/>
            <person name="Papp T."/>
            <person name="Martin F.M."/>
            <person name="Miettinen O."/>
            <person name="Hibbett D.S."/>
            <person name="Nagy L.G."/>
        </authorList>
    </citation>
    <scope>NUCLEOTIDE SEQUENCE [LARGE SCALE GENOMIC DNA]</scope>
    <source>
        <strain evidence="9 10">CBS 121175</strain>
    </source>
</reference>
<dbReference type="Pfam" id="PF00400">
    <property type="entry name" value="WD40"/>
    <property type="match status" value="1"/>
</dbReference>
<evidence type="ECO:0000256" key="2">
    <source>
        <dbReference type="ARBA" id="ARBA00022574"/>
    </source>
</evidence>
<evidence type="ECO:0000256" key="5">
    <source>
        <dbReference type="ARBA" id="ARBA00038092"/>
    </source>
</evidence>
<keyword evidence="4" id="KW-0378">Hydrolase</keyword>
<gene>
    <name evidence="9" type="ORF">FA15DRAFT_683791</name>
</gene>
<dbReference type="SUPFAM" id="SSF50978">
    <property type="entry name" value="WD40 repeat-like"/>
    <property type="match status" value="1"/>
</dbReference>
<organism evidence="9 10">
    <name type="scientific">Coprinopsis marcescibilis</name>
    <name type="common">Agaric fungus</name>
    <name type="synonym">Psathyrella marcescibilis</name>
    <dbReference type="NCBI Taxonomy" id="230819"/>
    <lineage>
        <taxon>Eukaryota</taxon>
        <taxon>Fungi</taxon>
        <taxon>Dikarya</taxon>
        <taxon>Basidiomycota</taxon>
        <taxon>Agaricomycotina</taxon>
        <taxon>Agaricomycetes</taxon>
        <taxon>Agaricomycetidae</taxon>
        <taxon>Agaricales</taxon>
        <taxon>Agaricineae</taxon>
        <taxon>Psathyrellaceae</taxon>
        <taxon>Coprinopsis</taxon>
    </lineage>
</organism>
<comment type="similarity">
    <text evidence="5">Belongs to the DPH7 family.</text>
</comment>
<name>A0A5C3LP05_COPMA</name>
<evidence type="ECO:0000256" key="4">
    <source>
        <dbReference type="ARBA" id="ARBA00022801"/>
    </source>
</evidence>
<dbReference type="PANTHER" id="PTHR46042">
    <property type="entry name" value="DIPHTHINE METHYLTRANSFERASE"/>
    <property type="match status" value="1"/>
</dbReference>
<evidence type="ECO:0000256" key="8">
    <source>
        <dbReference type="PROSITE-ProRule" id="PRU00221"/>
    </source>
</evidence>
<dbReference type="Gene3D" id="2.130.10.10">
    <property type="entry name" value="YVTN repeat-like/Quinoprotein amine dehydrogenase"/>
    <property type="match status" value="1"/>
</dbReference>
<keyword evidence="10" id="KW-1185">Reference proteome</keyword>
<dbReference type="InterPro" id="IPR015943">
    <property type="entry name" value="WD40/YVTN_repeat-like_dom_sf"/>
</dbReference>
<evidence type="ECO:0000256" key="1">
    <source>
        <dbReference type="ARBA" id="ARBA00005156"/>
    </source>
</evidence>
<dbReference type="PROSITE" id="PS50082">
    <property type="entry name" value="WD_REPEATS_2"/>
    <property type="match status" value="1"/>
</dbReference>
<evidence type="ECO:0000256" key="3">
    <source>
        <dbReference type="ARBA" id="ARBA00022737"/>
    </source>
</evidence>
<dbReference type="PROSITE" id="PS00678">
    <property type="entry name" value="WD_REPEATS_1"/>
    <property type="match status" value="1"/>
</dbReference>
<dbReference type="GO" id="GO:0005737">
    <property type="term" value="C:cytoplasm"/>
    <property type="evidence" value="ECO:0007669"/>
    <property type="project" value="TreeGrafter"/>
</dbReference>
<accession>A0A5C3LP05</accession>